<evidence type="ECO:0000313" key="12">
    <source>
        <dbReference type="EMBL" id="KDR67549.1"/>
    </source>
</evidence>
<dbReference type="InterPro" id="IPR017972">
    <property type="entry name" value="Cyt_P450_CS"/>
</dbReference>
<dbReference type="Gene3D" id="1.10.630.10">
    <property type="entry name" value="Cytochrome P450"/>
    <property type="match status" value="1"/>
</dbReference>
<dbReference type="STRING" id="685588.A0A067SIL4"/>
<comment type="cofactor">
    <cofactor evidence="1 9">
        <name>heme</name>
        <dbReference type="ChEBI" id="CHEBI:30413"/>
    </cofactor>
</comment>
<dbReference type="CDD" id="cd11065">
    <property type="entry name" value="CYP64-like"/>
    <property type="match status" value="1"/>
</dbReference>
<evidence type="ECO:0000256" key="6">
    <source>
        <dbReference type="ARBA" id="ARBA00023002"/>
    </source>
</evidence>
<evidence type="ECO:0000313" key="13">
    <source>
        <dbReference type="Proteomes" id="UP000027222"/>
    </source>
</evidence>
<dbReference type="SUPFAM" id="SSF48264">
    <property type="entry name" value="Cytochrome P450"/>
    <property type="match status" value="1"/>
</dbReference>
<dbReference type="GO" id="GO:0005506">
    <property type="term" value="F:iron ion binding"/>
    <property type="evidence" value="ECO:0007669"/>
    <property type="project" value="InterPro"/>
</dbReference>
<keyword evidence="11" id="KW-0812">Transmembrane</keyword>
<dbReference type="PROSITE" id="PS00086">
    <property type="entry name" value="CYTOCHROME_P450"/>
    <property type="match status" value="1"/>
</dbReference>
<proteinExistence type="inferred from homology"/>
<keyword evidence="7 9" id="KW-0408">Iron</keyword>
<dbReference type="HOGENOM" id="CLU_001570_2_1_1"/>
<dbReference type="EMBL" id="KL142414">
    <property type="protein sequence ID" value="KDR67549.1"/>
    <property type="molecule type" value="Genomic_DNA"/>
</dbReference>
<dbReference type="PANTHER" id="PTHR46300">
    <property type="entry name" value="P450, PUTATIVE (EUROFUNG)-RELATED-RELATED"/>
    <property type="match status" value="1"/>
</dbReference>
<dbReference type="GO" id="GO:0020037">
    <property type="term" value="F:heme binding"/>
    <property type="evidence" value="ECO:0007669"/>
    <property type="project" value="InterPro"/>
</dbReference>
<evidence type="ECO:0000256" key="4">
    <source>
        <dbReference type="ARBA" id="ARBA00022617"/>
    </source>
</evidence>
<dbReference type="InterPro" id="IPR002401">
    <property type="entry name" value="Cyt_P450_E_grp-I"/>
</dbReference>
<dbReference type="OrthoDB" id="1055148at2759"/>
<keyword evidence="5 9" id="KW-0479">Metal-binding</keyword>
<dbReference type="GO" id="GO:0004497">
    <property type="term" value="F:monooxygenase activity"/>
    <property type="evidence" value="ECO:0007669"/>
    <property type="project" value="UniProtKB-KW"/>
</dbReference>
<keyword evidence="4 9" id="KW-0349">Heme</keyword>
<reference evidence="13" key="1">
    <citation type="journal article" date="2014" name="Proc. Natl. Acad. Sci. U.S.A.">
        <title>Extensive sampling of basidiomycete genomes demonstrates inadequacy of the white-rot/brown-rot paradigm for wood decay fungi.</title>
        <authorList>
            <person name="Riley R."/>
            <person name="Salamov A.A."/>
            <person name="Brown D.W."/>
            <person name="Nagy L.G."/>
            <person name="Floudas D."/>
            <person name="Held B.W."/>
            <person name="Levasseur A."/>
            <person name="Lombard V."/>
            <person name="Morin E."/>
            <person name="Otillar R."/>
            <person name="Lindquist E.A."/>
            <person name="Sun H."/>
            <person name="LaButti K.M."/>
            <person name="Schmutz J."/>
            <person name="Jabbour D."/>
            <person name="Luo H."/>
            <person name="Baker S.E."/>
            <person name="Pisabarro A.G."/>
            <person name="Walton J.D."/>
            <person name="Blanchette R.A."/>
            <person name="Henrissat B."/>
            <person name="Martin F."/>
            <person name="Cullen D."/>
            <person name="Hibbett D.S."/>
            <person name="Grigoriev I.V."/>
        </authorList>
    </citation>
    <scope>NUCLEOTIDE SEQUENCE [LARGE SCALE GENOMIC DNA]</scope>
    <source>
        <strain evidence="13">CBS 339.88</strain>
    </source>
</reference>
<dbReference type="InterPro" id="IPR036396">
    <property type="entry name" value="Cyt_P450_sf"/>
</dbReference>
<keyword evidence="13" id="KW-1185">Reference proteome</keyword>
<evidence type="ECO:0008006" key="14">
    <source>
        <dbReference type="Google" id="ProtNLM"/>
    </source>
</evidence>
<evidence type="ECO:0000256" key="7">
    <source>
        <dbReference type="ARBA" id="ARBA00023004"/>
    </source>
</evidence>
<sequence length="546" mass="61014">MIPPLSFIGSNSRLSNLSLNLNVATVIVVVAITAVILGLHGSTSAFNKSGTLRRPPGQPRRFFGLNKTAPGLLPWKVFTALNKKYGPIASFYQGNTLVVVLQTVKAATDLLEKRGSIYSSRPRNIMAAELMSGGMRGLSMTYGQRWRNWRSLMHAGLGIEASNGYKALQSLESKILLNDLLNETDPKKYPAHIRRYITSVVFFIGYGRRVGTLDDPVVVANMKTEEGKSKYRTPGKYIVESWPILLKLPRFMQWFRYGPEAQRKKDEKLYVSIMDSVRQQMSLGHAHPSIATRGVLRQADFGLSDLETAFALSAPFSAGVGTTFATLDIFFLAMLHYPQVMNKAQEEIDAVVGPHRLPDFEDGESLPYIRALVKETLRWRPIIATGISHGVITDDEYEGWHIPKGSAIYPNVYAMSKDEEMFPSADEFMPERYLESKAKDSNSNRPPPHSSFFFGFGRRICPGMHVAQNSLFILIARLLWALDVVPPKDPGGNPVLPPKATEDFSGGLILRPEKFIYLLQMRRGEEGISLIKEEARRAAEEATAWM</sequence>
<evidence type="ECO:0000256" key="3">
    <source>
        <dbReference type="ARBA" id="ARBA00010617"/>
    </source>
</evidence>
<dbReference type="Pfam" id="PF00067">
    <property type="entry name" value="p450"/>
    <property type="match status" value="1"/>
</dbReference>
<dbReference type="PANTHER" id="PTHR46300:SF4">
    <property type="entry name" value="CYTOCHROME P450 98A3"/>
    <property type="match status" value="1"/>
</dbReference>
<name>A0A067SIL4_GALM3</name>
<feature type="binding site" description="axial binding residue" evidence="9">
    <location>
        <position position="461"/>
    </location>
    <ligand>
        <name>heme</name>
        <dbReference type="ChEBI" id="CHEBI:30413"/>
    </ligand>
    <ligandPart>
        <name>Fe</name>
        <dbReference type="ChEBI" id="CHEBI:18248"/>
    </ligandPart>
</feature>
<evidence type="ECO:0000256" key="2">
    <source>
        <dbReference type="ARBA" id="ARBA00005179"/>
    </source>
</evidence>
<evidence type="ECO:0000256" key="10">
    <source>
        <dbReference type="RuleBase" id="RU000461"/>
    </source>
</evidence>
<keyword evidence="11" id="KW-0472">Membrane</keyword>
<evidence type="ECO:0000256" key="5">
    <source>
        <dbReference type="ARBA" id="ARBA00022723"/>
    </source>
</evidence>
<protein>
    <recommendedName>
        <fullName evidence="14">Cytochrome P450</fullName>
    </recommendedName>
</protein>
<keyword evidence="6 10" id="KW-0560">Oxidoreductase</keyword>
<dbReference type="PRINTS" id="PR00385">
    <property type="entry name" value="P450"/>
</dbReference>
<dbReference type="GO" id="GO:0016705">
    <property type="term" value="F:oxidoreductase activity, acting on paired donors, with incorporation or reduction of molecular oxygen"/>
    <property type="evidence" value="ECO:0007669"/>
    <property type="project" value="InterPro"/>
</dbReference>
<accession>A0A067SIL4</accession>
<dbReference type="PRINTS" id="PR00463">
    <property type="entry name" value="EP450I"/>
</dbReference>
<gene>
    <name evidence="12" type="ORF">GALMADRAFT_258204</name>
</gene>
<keyword evidence="11" id="KW-1133">Transmembrane helix</keyword>
<feature type="transmembrane region" description="Helical" evidence="11">
    <location>
        <begin position="21"/>
        <end position="39"/>
    </location>
</feature>
<dbReference type="InterPro" id="IPR050364">
    <property type="entry name" value="Cytochrome_P450_fung"/>
</dbReference>
<dbReference type="AlphaFoldDB" id="A0A067SIL4"/>
<evidence type="ECO:0000256" key="8">
    <source>
        <dbReference type="ARBA" id="ARBA00023033"/>
    </source>
</evidence>
<comment type="pathway">
    <text evidence="2">Secondary metabolite biosynthesis.</text>
</comment>
<comment type="similarity">
    <text evidence="3 10">Belongs to the cytochrome P450 family.</text>
</comment>
<dbReference type="InterPro" id="IPR001128">
    <property type="entry name" value="Cyt_P450"/>
</dbReference>
<organism evidence="12 13">
    <name type="scientific">Galerina marginata (strain CBS 339.88)</name>
    <dbReference type="NCBI Taxonomy" id="685588"/>
    <lineage>
        <taxon>Eukaryota</taxon>
        <taxon>Fungi</taxon>
        <taxon>Dikarya</taxon>
        <taxon>Basidiomycota</taxon>
        <taxon>Agaricomycotina</taxon>
        <taxon>Agaricomycetes</taxon>
        <taxon>Agaricomycetidae</taxon>
        <taxon>Agaricales</taxon>
        <taxon>Agaricineae</taxon>
        <taxon>Strophariaceae</taxon>
        <taxon>Galerina</taxon>
    </lineage>
</organism>
<keyword evidence="8 10" id="KW-0503">Monooxygenase</keyword>
<evidence type="ECO:0000256" key="1">
    <source>
        <dbReference type="ARBA" id="ARBA00001971"/>
    </source>
</evidence>
<evidence type="ECO:0000256" key="9">
    <source>
        <dbReference type="PIRSR" id="PIRSR602401-1"/>
    </source>
</evidence>
<dbReference type="Proteomes" id="UP000027222">
    <property type="component" value="Unassembled WGS sequence"/>
</dbReference>
<evidence type="ECO:0000256" key="11">
    <source>
        <dbReference type="SAM" id="Phobius"/>
    </source>
</evidence>